<proteinExistence type="predicted"/>
<dbReference type="EMBL" id="BSYA01000101">
    <property type="protein sequence ID" value="GMG32435.1"/>
    <property type="molecule type" value="Genomic_DNA"/>
</dbReference>
<accession>A0AAN4YLG4</accession>
<evidence type="ECO:0000256" key="1">
    <source>
        <dbReference type="SAM" id="MobiDB-lite"/>
    </source>
</evidence>
<feature type="domain" description="Cation-transporting P-type ATPase N-terminal" evidence="2">
    <location>
        <begin position="96"/>
        <end position="153"/>
    </location>
</feature>
<dbReference type="InterPro" id="IPR004014">
    <property type="entry name" value="ATPase_P-typ_cation-transptr_N"/>
</dbReference>
<dbReference type="SMART" id="SM00831">
    <property type="entry name" value="Cation_ATPase_N"/>
    <property type="match status" value="1"/>
</dbReference>
<dbReference type="SUPFAM" id="SSF81665">
    <property type="entry name" value="Calcium ATPase, transmembrane domain M"/>
    <property type="match status" value="1"/>
</dbReference>
<feature type="region of interest" description="Disordered" evidence="1">
    <location>
        <begin position="1"/>
        <end position="35"/>
    </location>
</feature>
<dbReference type="Pfam" id="PF00690">
    <property type="entry name" value="Cation_ATPase_N"/>
    <property type="match status" value="1"/>
</dbReference>
<organism evidence="3 4">
    <name type="scientific">Aspergillus oryzae</name>
    <name type="common">Yellow koji mold</name>
    <dbReference type="NCBI Taxonomy" id="5062"/>
    <lineage>
        <taxon>Eukaryota</taxon>
        <taxon>Fungi</taxon>
        <taxon>Dikarya</taxon>
        <taxon>Ascomycota</taxon>
        <taxon>Pezizomycotina</taxon>
        <taxon>Eurotiomycetes</taxon>
        <taxon>Eurotiomycetidae</taxon>
        <taxon>Eurotiales</taxon>
        <taxon>Aspergillaceae</taxon>
        <taxon>Aspergillus</taxon>
        <taxon>Aspergillus subgen. Circumdati</taxon>
    </lineage>
</organism>
<reference evidence="3" key="1">
    <citation type="submission" date="2023-04" db="EMBL/GenBank/DDBJ databases">
        <title>Aspergillus oryzae NBRC 4228.</title>
        <authorList>
            <person name="Ichikawa N."/>
            <person name="Sato H."/>
            <person name="Tonouchi N."/>
        </authorList>
    </citation>
    <scope>NUCLEOTIDE SEQUENCE</scope>
    <source>
        <strain evidence="3">NBRC 4228</strain>
    </source>
</reference>
<evidence type="ECO:0000313" key="3">
    <source>
        <dbReference type="EMBL" id="GMG32435.1"/>
    </source>
</evidence>
<comment type="caution">
    <text evidence="3">The sequence shown here is derived from an EMBL/GenBank/DDBJ whole genome shotgun (WGS) entry which is preliminary data.</text>
</comment>
<dbReference type="AlphaFoldDB" id="A0AAN4YLG4"/>
<evidence type="ECO:0000313" key="4">
    <source>
        <dbReference type="Proteomes" id="UP001165205"/>
    </source>
</evidence>
<evidence type="ECO:0000259" key="2">
    <source>
        <dbReference type="SMART" id="SM00831"/>
    </source>
</evidence>
<sequence>MAEQGGASNDVERVAQAPGSQGRLSTSEGHASRRISRVSYKEDWANLDEYGKLVKYASTYREGGRGDETQGEEEVRRVWYAPWKKRKVLVRHVNQDEGQFPEDWLLTDIHQGLSSNEASNRRRRAGWNELVSEKENPIAKILSYFRGPILYGKSYWITLSAFYFID</sequence>
<feature type="compositionally biased region" description="Polar residues" evidence="1">
    <location>
        <begin position="18"/>
        <end position="29"/>
    </location>
</feature>
<dbReference type="InterPro" id="IPR023298">
    <property type="entry name" value="ATPase_P-typ_TM_dom_sf"/>
</dbReference>
<protein>
    <submittedName>
        <fullName evidence="3">Unnamed protein product</fullName>
    </submittedName>
</protein>
<gene>
    <name evidence="3" type="ORF">Aory04_000816600</name>
</gene>
<name>A0AAN4YLG4_ASPOZ</name>
<dbReference type="Proteomes" id="UP001165205">
    <property type="component" value="Unassembled WGS sequence"/>
</dbReference>